<evidence type="ECO:0000256" key="1">
    <source>
        <dbReference type="SAM" id="MobiDB-lite"/>
    </source>
</evidence>
<feature type="domain" description="Mce/MlaD" evidence="2">
    <location>
        <begin position="38"/>
        <end position="114"/>
    </location>
</feature>
<feature type="domain" description="Mammalian cell entry C-terminal" evidence="3">
    <location>
        <begin position="120"/>
        <end position="292"/>
    </location>
</feature>
<dbReference type="InterPro" id="IPR003399">
    <property type="entry name" value="Mce/MlaD"/>
</dbReference>
<organism evidence="4 5">
    <name type="scientific">Pseudonocardia sediminis</name>
    <dbReference type="NCBI Taxonomy" id="1397368"/>
    <lineage>
        <taxon>Bacteria</taxon>
        <taxon>Bacillati</taxon>
        <taxon>Actinomycetota</taxon>
        <taxon>Actinomycetes</taxon>
        <taxon>Pseudonocardiales</taxon>
        <taxon>Pseudonocardiaceae</taxon>
        <taxon>Pseudonocardia</taxon>
    </lineage>
</organism>
<dbReference type="InterPro" id="IPR005693">
    <property type="entry name" value="Mce"/>
</dbReference>
<name>A0A4Q7V1M2_PSEST</name>
<dbReference type="AlphaFoldDB" id="A0A4Q7V1M2"/>
<dbReference type="GO" id="GO:0051701">
    <property type="term" value="P:biological process involved in interaction with host"/>
    <property type="evidence" value="ECO:0007669"/>
    <property type="project" value="TreeGrafter"/>
</dbReference>
<dbReference type="OrthoDB" id="338143at2"/>
<dbReference type="InterPro" id="IPR024516">
    <property type="entry name" value="Mce_C"/>
</dbReference>
<evidence type="ECO:0000313" key="5">
    <source>
        <dbReference type="Proteomes" id="UP000291591"/>
    </source>
</evidence>
<evidence type="ECO:0000259" key="3">
    <source>
        <dbReference type="Pfam" id="PF11887"/>
    </source>
</evidence>
<evidence type="ECO:0000313" key="4">
    <source>
        <dbReference type="EMBL" id="RZT88407.1"/>
    </source>
</evidence>
<dbReference type="RefSeq" id="WP_130292414.1">
    <property type="nucleotide sequence ID" value="NZ_SHKL01000001.1"/>
</dbReference>
<dbReference type="GO" id="GO:0005576">
    <property type="term" value="C:extracellular region"/>
    <property type="evidence" value="ECO:0007669"/>
    <property type="project" value="TreeGrafter"/>
</dbReference>
<dbReference type="PANTHER" id="PTHR33371:SF17">
    <property type="entry name" value="MCE-FAMILY PROTEIN MCE1B"/>
    <property type="match status" value="1"/>
</dbReference>
<accession>A0A4Q7V1M2</accession>
<dbReference type="EMBL" id="SHKL01000001">
    <property type="protein sequence ID" value="RZT88407.1"/>
    <property type="molecule type" value="Genomic_DNA"/>
</dbReference>
<reference evidence="4 5" key="1">
    <citation type="submission" date="2019-02" db="EMBL/GenBank/DDBJ databases">
        <title>Sequencing the genomes of 1000 actinobacteria strains.</title>
        <authorList>
            <person name="Klenk H.-P."/>
        </authorList>
    </citation>
    <scope>NUCLEOTIDE SEQUENCE [LARGE SCALE GENOMIC DNA]</scope>
    <source>
        <strain evidence="4 5">DSM 45779</strain>
    </source>
</reference>
<dbReference type="InterPro" id="IPR052336">
    <property type="entry name" value="MlaD_Phospholipid_Transporter"/>
</dbReference>
<protein>
    <submittedName>
        <fullName evidence="4">Phospholipid/cholesterol/gamma-HCH transport system substrate-binding protein</fullName>
    </submittedName>
</protein>
<dbReference type="Pfam" id="PF02470">
    <property type="entry name" value="MlaD"/>
    <property type="match status" value="1"/>
</dbReference>
<dbReference type="NCBIfam" id="TIGR00996">
    <property type="entry name" value="Mtu_fam_mce"/>
    <property type="match status" value="1"/>
</dbReference>
<dbReference type="Proteomes" id="UP000291591">
    <property type="component" value="Unassembled WGS sequence"/>
</dbReference>
<gene>
    <name evidence="4" type="ORF">EV383_5346</name>
</gene>
<comment type="caution">
    <text evidence="4">The sequence shown here is derived from an EMBL/GenBank/DDBJ whole genome shotgun (WGS) entry which is preliminary data.</text>
</comment>
<proteinExistence type="predicted"/>
<keyword evidence="5" id="KW-1185">Reference proteome</keyword>
<feature type="region of interest" description="Disordered" evidence="1">
    <location>
        <begin position="343"/>
        <end position="423"/>
    </location>
</feature>
<sequence>MSRLPIGALVKFLVFAVITALLTTVLGLTIANSRGGTTTDYSARFVDATGLLPGDDVRIAGVVVGSVSDIEIVDQRVALVNFNVDSGQQLPASVNATIKYRNLIGQRYVSLDQGTGPTGEVMPAGASIPLERTRPALNLTVLFNGFQPLFQGLDPEQINKLSMEIVQVLQGEGGTVQSLLASTASLTNSIADRDAVIGQVITNLNLVLQTVNQNDQGLNELISSLQALVSGLAQDREPIGNALQSIGTLTQVTGDFLEQARPPLRDDIRNLGDLATQLDQGQPAVERFLQFSPYKLNKIGRVGSYGSWFQFYLCQVGGQIGVNEVPGLPGFSIPKIPFELPKDDAARCGADPDQDGLSAANGDLPAGPGTTPDNRAAGPAMPAEPTTSSLDGLVSAPLPTSEPRETDSSQNPVAPLLPQTGGN</sequence>
<evidence type="ECO:0000259" key="2">
    <source>
        <dbReference type="Pfam" id="PF02470"/>
    </source>
</evidence>
<dbReference type="Pfam" id="PF11887">
    <property type="entry name" value="Mce4_CUP1"/>
    <property type="match status" value="1"/>
</dbReference>
<dbReference type="PANTHER" id="PTHR33371">
    <property type="entry name" value="INTERMEMBRANE PHOSPHOLIPID TRANSPORT SYSTEM BINDING PROTEIN MLAD-RELATED"/>
    <property type="match status" value="1"/>
</dbReference>